<sequence>MQPPSAVHQPEEDADEAEDGNATVHLGAGSRFECRLEWQEEMEMELVLVLVLELEQWLFGAAGRQVMCNL</sequence>
<gene>
    <name evidence="2" type="primary">Dsim\GD25091</name>
    <name evidence="2" type="ORF">Dsim_GD25091</name>
</gene>
<dbReference type="EMBL" id="CM000362">
    <property type="protein sequence ID" value="EDX08296.1"/>
    <property type="molecule type" value="Genomic_DNA"/>
</dbReference>
<evidence type="ECO:0000313" key="2">
    <source>
        <dbReference type="EMBL" id="EDX08296.1"/>
    </source>
</evidence>
<name>B4QI42_DROSI</name>
<reference evidence="2 3" key="1">
    <citation type="journal article" date="2007" name="Nature">
        <title>Evolution of genes and genomes on the Drosophila phylogeny.</title>
        <authorList>
            <consortium name="Drosophila 12 Genomes Consortium"/>
            <person name="Clark A.G."/>
            <person name="Eisen M.B."/>
            <person name="Smith D.R."/>
            <person name="Bergman C.M."/>
            <person name="Oliver B."/>
            <person name="Markow T.A."/>
            <person name="Kaufman T.C."/>
            <person name="Kellis M."/>
            <person name="Gelbart W."/>
            <person name="Iyer V.N."/>
            <person name="Pollard D.A."/>
            <person name="Sackton T.B."/>
            <person name="Larracuente A.M."/>
            <person name="Singh N.D."/>
            <person name="Abad J.P."/>
            <person name="Abt D.N."/>
            <person name="Adryan B."/>
            <person name="Aguade M."/>
            <person name="Akashi H."/>
            <person name="Anderson W.W."/>
            <person name="Aquadro C.F."/>
            <person name="Ardell D.H."/>
            <person name="Arguello R."/>
            <person name="Artieri C.G."/>
            <person name="Barbash D.A."/>
            <person name="Barker D."/>
            <person name="Barsanti P."/>
            <person name="Batterham P."/>
            <person name="Batzoglou S."/>
            <person name="Begun D."/>
            <person name="Bhutkar A."/>
            <person name="Blanco E."/>
            <person name="Bosak S.A."/>
            <person name="Bradley R.K."/>
            <person name="Brand A.D."/>
            <person name="Brent M.R."/>
            <person name="Brooks A.N."/>
            <person name="Brown R.H."/>
            <person name="Butlin R.K."/>
            <person name="Caggese C."/>
            <person name="Calvi B.R."/>
            <person name="Bernardo de Carvalho A."/>
            <person name="Caspi A."/>
            <person name="Castrezana S."/>
            <person name="Celniker S.E."/>
            <person name="Chang J.L."/>
            <person name="Chapple C."/>
            <person name="Chatterji S."/>
            <person name="Chinwalla A."/>
            <person name="Civetta A."/>
            <person name="Clifton S.W."/>
            <person name="Comeron J.M."/>
            <person name="Costello J.C."/>
            <person name="Coyne J.A."/>
            <person name="Daub J."/>
            <person name="David R.G."/>
            <person name="Delcher A.L."/>
            <person name="Delehaunty K."/>
            <person name="Do C.B."/>
            <person name="Ebling H."/>
            <person name="Edwards K."/>
            <person name="Eickbush T."/>
            <person name="Evans J.D."/>
            <person name="Filipski A."/>
            <person name="Findeiss S."/>
            <person name="Freyhult E."/>
            <person name="Fulton L."/>
            <person name="Fulton R."/>
            <person name="Garcia A.C."/>
            <person name="Gardiner A."/>
            <person name="Garfield D.A."/>
            <person name="Garvin B.E."/>
            <person name="Gibson G."/>
            <person name="Gilbert D."/>
            <person name="Gnerre S."/>
            <person name="Godfrey J."/>
            <person name="Good R."/>
            <person name="Gotea V."/>
            <person name="Gravely B."/>
            <person name="Greenberg A.J."/>
            <person name="Griffiths-Jones S."/>
            <person name="Gross S."/>
            <person name="Guigo R."/>
            <person name="Gustafson E.A."/>
            <person name="Haerty W."/>
            <person name="Hahn M.W."/>
            <person name="Halligan D.L."/>
            <person name="Halpern A.L."/>
            <person name="Halter G.M."/>
            <person name="Han M.V."/>
            <person name="Heger A."/>
            <person name="Hillier L."/>
            <person name="Hinrichs A.S."/>
            <person name="Holmes I."/>
            <person name="Hoskins R.A."/>
            <person name="Hubisz M.J."/>
            <person name="Hultmark D."/>
            <person name="Huntley M.A."/>
            <person name="Jaffe D.B."/>
            <person name="Jagadeeshan S."/>
            <person name="Jeck W.R."/>
            <person name="Johnson J."/>
            <person name="Jones C.D."/>
            <person name="Jordan W.C."/>
            <person name="Karpen G.H."/>
            <person name="Kataoka E."/>
            <person name="Keightley P.D."/>
            <person name="Kheradpour P."/>
            <person name="Kirkness E.F."/>
            <person name="Koerich L.B."/>
            <person name="Kristiansen K."/>
            <person name="Kudrna D."/>
            <person name="Kulathinal R.J."/>
            <person name="Kumar S."/>
            <person name="Kwok R."/>
            <person name="Lander E."/>
            <person name="Langley C.H."/>
            <person name="Lapoint R."/>
            <person name="Lazzaro B.P."/>
            <person name="Lee S.J."/>
            <person name="Levesque L."/>
            <person name="Li R."/>
            <person name="Lin C.F."/>
            <person name="Lin M.F."/>
            <person name="Lindblad-Toh K."/>
            <person name="Llopart A."/>
            <person name="Long M."/>
            <person name="Low L."/>
            <person name="Lozovsky E."/>
            <person name="Lu J."/>
            <person name="Luo M."/>
            <person name="Machado C.A."/>
            <person name="Makalowski W."/>
            <person name="Marzo M."/>
            <person name="Matsuda M."/>
            <person name="Matzkin L."/>
            <person name="McAllister B."/>
            <person name="McBride C.S."/>
            <person name="McKernan B."/>
            <person name="McKernan K."/>
            <person name="Mendez-Lago M."/>
            <person name="Minx P."/>
            <person name="Mollenhauer M.U."/>
            <person name="Montooth K."/>
            <person name="Mount S.M."/>
            <person name="Mu X."/>
            <person name="Myers E."/>
            <person name="Negre B."/>
            <person name="Newfeld S."/>
            <person name="Nielsen R."/>
            <person name="Noor M.A."/>
            <person name="O'Grady P."/>
            <person name="Pachter L."/>
            <person name="Papaceit M."/>
            <person name="Parisi M.J."/>
            <person name="Parisi M."/>
            <person name="Parts L."/>
            <person name="Pedersen J.S."/>
            <person name="Pesole G."/>
            <person name="Phillippy A.M."/>
            <person name="Ponting C.P."/>
            <person name="Pop M."/>
            <person name="Porcelli D."/>
            <person name="Powell J.R."/>
            <person name="Prohaska S."/>
            <person name="Pruitt K."/>
            <person name="Puig M."/>
            <person name="Quesneville H."/>
            <person name="Ram K.R."/>
            <person name="Rand D."/>
            <person name="Rasmussen M.D."/>
            <person name="Reed L.K."/>
            <person name="Reenan R."/>
            <person name="Reily A."/>
            <person name="Remington K.A."/>
            <person name="Rieger T.T."/>
            <person name="Ritchie M.G."/>
            <person name="Robin C."/>
            <person name="Rogers Y.H."/>
            <person name="Rohde C."/>
            <person name="Rozas J."/>
            <person name="Rubenfield M.J."/>
            <person name="Ruiz A."/>
            <person name="Russo S."/>
            <person name="Salzberg S.L."/>
            <person name="Sanchez-Gracia A."/>
            <person name="Saranga D.J."/>
            <person name="Sato H."/>
            <person name="Schaeffer S.W."/>
            <person name="Schatz M.C."/>
            <person name="Schlenke T."/>
            <person name="Schwartz R."/>
            <person name="Segarra C."/>
            <person name="Singh R.S."/>
            <person name="Sirot L."/>
            <person name="Sirota M."/>
            <person name="Sisneros N.B."/>
            <person name="Smith C.D."/>
            <person name="Smith T.F."/>
            <person name="Spieth J."/>
            <person name="Stage D.E."/>
            <person name="Stark A."/>
            <person name="Stephan W."/>
            <person name="Strausberg R.L."/>
            <person name="Strempel S."/>
            <person name="Sturgill D."/>
            <person name="Sutton G."/>
            <person name="Sutton G.G."/>
            <person name="Tao W."/>
            <person name="Teichmann S."/>
            <person name="Tobari Y.N."/>
            <person name="Tomimura Y."/>
            <person name="Tsolas J.M."/>
            <person name="Valente V.L."/>
            <person name="Venter E."/>
            <person name="Venter J.C."/>
            <person name="Vicario S."/>
            <person name="Vieira F.G."/>
            <person name="Vilella A.J."/>
            <person name="Villasante A."/>
            <person name="Walenz B."/>
            <person name="Wang J."/>
            <person name="Wasserman M."/>
            <person name="Watts T."/>
            <person name="Wilson D."/>
            <person name="Wilson R.K."/>
            <person name="Wing R.A."/>
            <person name="Wolfner M.F."/>
            <person name="Wong A."/>
            <person name="Wong G.K."/>
            <person name="Wu C.I."/>
            <person name="Wu G."/>
            <person name="Yamamoto D."/>
            <person name="Yang H.P."/>
            <person name="Yang S.P."/>
            <person name="Yorke J.A."/>
            <person name="Yoshida K."/>
            <person name="Zdobnov E."/>
            <person name="Zhang P."/>
            <person name="Zhang Y."/>
            <person name="Zimin A.V."/>
            <person name="Baldwin J."/>
            <person name="Abdouelleil A."/>
            <person name="Abdulkadir J."/>
            <person name="Abebe A."/>
            <person name="Abera B."/>
            <person name="Abreu J."/>
            <person name="Acer S.C."/>
            <person name="Aftuck L."/>
            <person name="Alexander A."/>
            <person name="An P."/>
            <person name="Anderson E."/>
            <person name="Anderson S."/>
            <person name="Arachi H."/>
            <person name="Azer M."/>
            <person name="Bachantsang P."/>
            <person name="Barry A."/>
            <person name="Bayul T."/>
            <person name="Berlin A."/>
            <person name="Bessette D."/>
            <person name="Bloom T."/>
            <person name="Blye J."/>
            <person name="Boguslavskiy L."/>
            <person name="Bonnet C."/>
            <person name="Boukhgalter B."/>
            <person name="Bourzgui I."/>
            <person name="Brown A."/>
            <person name="Cahill P."/>
            <person name="Channer S."/>
            <person name="Cheshatsang Y."/>
            <person name="Chuda L."/>
            <person name="Citroen M."/>
            <person name="Collymore A."/>
            <person name="Cooke P."/>
            <person name="Costello M."/>
            <person name="D'Aco K."/>
            <person name="Daza R."/>
            <person name="De Haan G."/>
            <person name="DeGray S."/>
            <person name="DeMaso C."/>
            <person name="Dhargay N."/>
            <person name="Dooley K."/>
            <person name="Dooley E."/>
            <person name="Doricent M."/>
            <person name="Dorje P."/>
            <person name="Dorjee K."/>
            <person name="Dupes A."/>
            <person name="Elong R."/>
            <person name="Falk J."/>
            <person name="Farina A."/>
            <person name="Faro S."/>
            <person name="Ferguson D."/>
            <person name="Fisher S."/>
            <person name="Foley C.D."/>
            <person name="Franke A."/>
            <person name="Friedrich D."/>
            <person name="Gadbois L."/>
            <person name="Gearin G."/>
            <person name="Gearin C.R."/>
            <person name="Giannoukos G."/>
            <person name="Goode T."/>
            <person name="Graham J."/>
            <person name="Grandbois E."/>
            <person name="Grewal S."/>
            <person name="Gyaltsen K."/>
            <person name="Hafez N."/>
            <person name="Hagos B."/>
            <person name="Hall J."/>
            <person name="Henson C."/>
            <person name="Hollinger A."/>
            <person name="Honan T."/>
            <person name="Huard M.D."/>
            <person name="Hughes L."/>
            <person name="Hurhula B."/>
            <person name="Husby M.E."/>
            <person name="Kamat A."/>
            <person name="Kanga B."/>
            <person name="Kashin S."/>
            <person name="Khazanovich D."/>
            <person name="Kisner P."/>
            <person name="Lance K."/>
            <person name="Lara M."/>
            <person name="Lee W."/>
            <person name="Lennon N."/>
            <person name="Letendre F."/>
            <person name="LeVine R."/>
            <person name="Lipovsky A."/>
            <person name="Liu X."/>
            <person name="Liu J."/>
            <person name="Liu S."/>
            <person name="Lokyitsang T."/>
            <person name="Lokyitsang Y."/>
            <person name="Lubonja R."/>
            <person name="Lui A."/>
            <person name="MacDonald P."/>
            <person name="Magnisalis V."/>
            <person name="Maru K."/>
            <person name="Matthews C."/>
            <person name="McCusker W."/>
            <person name="McDonough S."/>
            <person name="Mehta T."/>
            <person name="Meldrim J."/>
            <person name="Meneus L."/>
            <person name="Mihai O."/>
            <person name="Mihalev A."/>
            <person name="Mihova T."/>
            <person name="Mittelman R."/>
            <person name="Mlenga V."/>
            <person name="Montmayeur A."/>
            <person name="Mulrain L."/>
            <person name="Navidi A."/>
            <person name="Naylor J."/>
            <person name="Negash T."/>
            <person name="Nguyen T."/>
            <person name="Nguyen N."/>
            <person name="Nicol R."/>
            <person name="Norbu C."/>
            <person name="Norbu N."/>
            <person name="Novod N."/>
            <person name="O'Neill B."/>
            <person name="Osman S."/>
            <person name="Markiewicz E."/>
            <person name="Oyono O.L."/>
            <person name="Patti C."/>
            <person name="Phunkhang P."/>
            <person name="Pierre F."/>
            <person name="Priest M."/>
            <person name="Raghuraman S."/>
            <person name="Rege F."/>
            <person name="Reyes R."/>
            <person name="Rise C."/>
            <person name="Rogov P."/>
            <person name="Ross K."/>
            <person name="Ryan E."/>
            <person name="Settipalli S."/>
            <person name="Shea T."/>
            <person name="Sherpa N."/>
            <person name="Shi L."/>
            <person name="Shih D."/>
            <person name="Sparrow T."/>
            <person name="Spaulding J."/>
            <person name="Stalker J."/>
            <person name="Stange-Thomann N."/>
            <person name="Stavropoulos S."/>
            <person name="Stone C."/>
            <person name="Strader C."/>
            <person name="Tesfaye S."/>
            <person name="Thomson T."/>
            <person name="Thoulutsang Y."/>
            <person name="Thoulutsang D."/>
            <person name="Topham K."/>
            <person name="Topping I."/>
            <person name="Tsamla T."/>
            <person name="Vassiliev H."/>
            <person name="Vo A."/>
            <person name="Wangchuk T."/>
            <person name="Wangdi T."/>
            <person name="Weiand M."/>
            <person name="Wilkinson J."/>
            <person name="Wilson A."/>
            <person name="Yadav S."/>
            <person name="Young G."/>
            <person name="Yu Q."/>
            <person name="Zembek L."/>
            <person name="Zhong D."/>
            <person name="Zimmer A."/>
            <person name="Zwirko Z."/>
            <person name="Jaffe D.B."/>
            <person name="Alvarez P."/>
            <person name="Brockman W."/>
            <person name="Butler J."/>
            <person name="Chin C."/>
            <person name="Gnerre S."/>
            <person name="Grabherr M."/>
            <person name="Kleber M."/>
            <person name="Mauceli E."/>
            <person name="MacCallum I."/>
        </authorList>
    </citation>
    <scope>NUCLEOTIDE SEQUENCE [LARGE SCALE GENOMIC DNA]</scope>
    <source>
        <strain evidence="3">white501</strain>
    </source>
</reference>
<dbReference type="PhylomeDB" id="B4QI42"/>
<proteinExistence type="predicted"/>
<accession>B4QI42</accession>
<dbReference type="HOGENOM" id="CLU_2760531_0_0_1"/>
<evidence type="ECO:0000313" key="3">
    <source>
        <dbReference type="Proteomes" id="UP000000304"/>
    </source>
</evidence>
<feature type="region of interest" description="Disordered" evidence="1">
    <location>
        <begin position="1"/>
        <end position="23"/>
    </location>
</feature>
<evidence type="ECO:0000256" key="1">
    <source>
        <dbReference type="SAM" id="MobiDB-lite"/>
    </source>
</evidence>
<dbReference type="OMA" id="FECRLEW"/>
<dbReference type="Proteomes" id="UP000000304">
    <property type="component" value="Chromosome 2R"/>
</dbReference>
<dbReference type="AlphaFoldDB" id="B4QI42"/>
<organism evidence="2 3">
    <name type="scientific">Drosophila simulans</name>
    <name type="common">Fruit fly</name>
    <dbReference type="NCBI Taxonomy" id="7240"/>
    <lineage>
        <taxon>Eukaryota</taxon>
        <taxon>Metazoa</taxon>
        <taxon>Ecdysozoa</taxon>
        <taxon>Arthropoda</taxon>
        <taxon>Hexapoda</taxon>
        <taxon>Insecta</taxon>
        <taxon>Pterygota</taxon>
        <taxon>Neoptera</taxon>
        <taxon>Endopterygota</taxon>
        <taxon>Diptera</taxon>
        <taxon>Brachycera</taxon>
        <taxon>Muscomorpha</taxon>
        <taxon>Ephydroidea</taxon>
        <taxon>Drosophilidae</taxon>
        <taxon>Drosophila</taxon>
        <taxon>Sophophora</taxon>
    </lineage>
</organism>
<keyword evidence="3" id="KW-1185">Reference proteome</keyword>
<protein>
    <submittedName>
        <fullName evidence="2">GD25091</fullName>
    </submittedName>
</protein>